<protein>
    <recommendedName>
        <fullName evidence="1">Integrase catalytic domain-containing protein</fullName>
    </recommendedName>
</protein>
<evidence type="ECO:0000313" key="2">
    <source>
        <dbReference type="EMBL" id="KAK3008790.1"/>
    </source>
</evidence>
<dbReference type="InterPro" id="IPR001584">
    <property type="entry name" value="Integrase_cat-core"/>
</dbReference>
<dbReference type="Proteomes" id="UP001188597">
    <property type="component" value="Unassembled WGS sequence"/>
</dbReference>
<feature type="domain" description="Integrase catalytic" evidence="1">
    <location>
        <begin position="34"/>
        <end position="198"/>
    </location>
</feature>
<sequence length="327" mass="37746">MEPHSEGMLPLRCQACQFHGDSSHSPPEPLHFTVCSWPFVAWGMDVIGPFTPPSSKGHRNILAATDYFSKWAEAIALRDVKRDIVADFIRTHIIYRFGVPESVIADNAKYFKEGALYKLYANYNIKYNHSSRYHASENGLAEAFNKTLCKILKKMALWAYRTTFRTSTRATLYALVFGSEAVLPLEVQIPSLCVAIQESLTDEESVQIRLTELESLDEKRLIAQQSLEMYQQRMESAFNKRVRLRSFKKWDLVLMVRTPIVVTRRTKGKLKPKWEGLYVIEKRSSFRGKSADENHSHCSNNELWEAHFLLVHFKMKMNCKFLEVAVV</sequence>
<accession>A0AA89AN92</accession>
<name>A0AA89AN92_9ASTE</name>
<gene>
    <name evidence="2" type="ORF">RJ639_014534</name>
</gene>
<evidence type="ECO:0000313" key="3">
    <source>
        <dbReference type="Proteomes" id="UP001188597"/>
    </source>
</evidence>
<comment type="caution">
    <text evidence="2">The sequence shown here is derived from an EMBL/GenBank/DDBJ whole genome shotgun (WGS) entry which is preliminary data.</text>
</comment>
<evidence type="ECO:0000259" key="1">
    <source>
        <dbReference type="PROSITE" id="PS50994"/>
    </source>
</evidence>
<dbReference type="PANTHER" id="PTHR37984">
    <property type="entry name" value="PROTEIN CBG26694"/>
    <property type="match status" value="1"/>
</dbReference>
<keyword evidence="3" id="KW-1185">Reference proteome</keyword>
<dbReference type="InterPro" id="IPR012337">
    <property type="entry name" value="RNaseH-like_sf"/>
</dbReference>
<organism evidence="2 3">
    <name type="scientific">Escallonia herrerae</name>
    <dbReference type="NCBI Taxonomy" id="1293975"/>
    <lineage>
        <taxon>Eukaryota</taxon>
        <taxon>Viridiplantae</taxon>
        <taxon>Streptophyta</taxon>
        <taxon>Embryophyta</taxon>
        <taxon>Tracheophyta</taxon>
        <taxon>Spermatophyta</taxon>
        <taxon>Magnoliopsida</taxon>
        <taxon>eudicotyledons</taxon>
        <taxon>Gunneridae</taxon>
        <taxon>Pentapetalae</taxon>
        <taxon>asterids</taxon>
        <taxon>campanulids</taxon>
        <taxon>Escalloniales</taxon>
        <taxon>Escalloniaceae</taxon>
        <taxon>Escallonia</taxon>
    </lineage>
</organism>
<dbReference type="Gene3D" id="3.30.420.10">
    <property type="entry name" value="Ribonuclease H-like superfamily/Ribonuclease H"/>
    <property type="match status" value="1"/>
</dbReference>
<dbReference type="PROSITE" id="PS50994">
    <property type="entry name" value="INTEGRASE"/>
    <property type="match status" value="1"/>
</dbReference>
<dbReference type="EMBL" id="JAVXUP010001719">
    <property type="protein sequence ID" value="KAK3008790.1"/>
    <property type="molecule type" value="Genomic_DNA"/>
</dbReference>
<dbReference type="InterPro" id="IPR036397">
    <property type="entry name" value="RNaseH_sf"/>
</dbReference>
<reference evidence="2" key="1">
    <citation type="submission" date="2022-12" db="EMBL/GenBank/DDBJ databases">
        <title>Draft genome assemblies for two species of Escallonia (Escalloniales).</title>
        <authorList>
            <person name="Chanderbali A."/>
            <person name="Dervinis C."/>
            <person name="Anghel I."/>
            <person name="Soltis D."/>
            <person name="Soltis P."/>
            <person name="Zapata F."/>
        </authorList>
    </citation>
    <scope>NUCLEOTIDE SEQUENCE</scope>
    <source>
        <strain evidence="2">UCBG64.0493</strain>
        <tissue evidence="2">Leaf</tissue>
    </source>
</reference>
<dbReference type="AlphaFoldDB" id="A0AA89AN92"/>
<dbReference type="SUPFAM" id="SSF53098">
    <property type="entry name" value="Ribonuclease H-like"/>
    <property type="match status" value="1"/>
</dbReference>
<dbReference type="GO" id="GO:0003676">
    <property type="term" value="F:nucleic acid binding"/>
    <property type="evidence" value="ECO:0007669"/>
    <property type="project" value="InterPro"/>
</dbReference>
<dbReference type="PANTHER" id="PTHR37984:SF5">
    <property type="entry name" value="PROTEIN NYNRIN-LIKE"/>
    <property type="match status" value="1"/>
</dbReference>
<dbReference type="GO" id="GO:0015074">
    <property type="term" value="P:DNA integration"/>
    <property type="evidence" value="ECO:0007669"/>
    <property type="project" value="InterPro"/>
</dbReference>
<proteinExistence type="predicted"/>
<dbReference type="InterPro" id="IPR050951">
    <property type="entry name" value="Retrovirus_Pol_polyprotein"/>
</dbReference>